<evidence type="ECO:0000313" key="2">
    <source>
        <dbReference type="Proteomes" id="UP000317747"/>
    </source>
</evidence>
<dbReference type="OrthoDB" id="6544326at2"/>
<comment type="caution">
    <text evidence="1">The sequence shown here is derived from an EMBL/GenBank/DDBJ whole genome shotgun (WGS) entry which is preliminary data.</text>
</comment>
<reference evidence="1 2" key="1">
    <citation type="submission" date="2019-06" db="EMBL/GenBank/DDBJ databases">
        <title>Taxogenomics and systematics of the genus Pantoea.</title>
        <authorList>
            <person name="Tambong J.T."/>
        </authorList>
    </citation>
    <scope>NUCLEOTIDE SEQUENCE [LARGE SCALE GENOMIC DNA]</scope>
    <source>
        <strain evidence="1 2">LMG 24200</strain>
    </source>
</reference>
<organism evidence="1 2">
    <name type="scientific">Pantoea deleyi</name>
    <dbReference type="NCBI Taxonomy" id="470932"/>
    <lineage>
        <taxon>Bacteria</taxon>
        <taxon>Pseudomonadati</taxon>
        <taxon>Pseudomonadota</taxon>
        <taxon>Gammaproteobacteria</taxon>
        <taxon>Enterobacterales</taxon>
        <taxon>Erwiniaceae</taxon>
        <taxon>Pantoea</taxon>
    </lineage>
</organism>
<evidence type="ECO:0000313" key="1">
    <source>
        <dbReference type="EMBL" id="TPV48910.1"/>
    </source>
</evidence>
<dbReference type="EMBL" id="VHJA01000017">
    <property type="protein sequence ID" value="TPV48910.1"/>
    <property type="molecule type" value="Genomic_DNA"/>
</dbReference>
<dbReference type="AlphaFoldDB" id="A0A506QWV7"/>
<gene>
    <name evidence="1" type="ORF">FJW01_01055</name>
</gene>
<proteinExistence type="predicted"/>
<dbReference type="Proteomes" id="UP000317747">
    <property type="component" value="Unassembled WGS sequence"/>
</dbReference>
<protein>
    <submittedName>
        <fullName evidence="1">Uncharacterized protein</fullName>
    </submittedName>
</protein>
<name>A0A506QWV7_9GAMM</name>
<sequence length="82" mass="9095">MMKRELTLAGLMASLSGFAPDTPCVAHIWMADDFEDIDPELTPGEVTTAIELADRTLDADISLSWGFMRDCAESMKARRETE</sequence>
<accession>A0A506QWV7</accession>
<keyword evidence="2" id="KW-1185">Reference proteome</keyword>